<protein>
    <submittedName>
        <fullName evidence="1">Uncharacterized protein</fullName>
    </submittedName>
</protein>
<dbReference type="Proteomes" id="UP000017836">
    <property type="component" value="Unassembled WGS sequence"/>
</dbReference>
<keyword evidence="2" id="KW-1185">Reference proteome</keyword>
<dbReference type="AlphaFoldDB" id="W1NXH8"/>
<dbReference type="EMBL" id="KI394648">
    <property type="protein sequence ID" value="ERN02312.1"/>
    <property type="molecule type" value="Genomic_DNA"/>
</dbReference>
<evidence type="ECO:0000313" key="1">
    <source>
        <dbReference type="EMBL" id="ERN02312.1"/>
    </source>
</evidence>
<accession>W1NXH8</accession>
<name>W1NXH8_AMBTC</name>
<proteinExistence type="predicted"/>
<organism evidence="1 2">
    <name type="scientific">Amborella trichopoda</name>
    <dbReference type="NCBI Taxonomy" id="13333"/>
    <lineage>
        <taxon>Eukaryota</taxon>
        <taxon>Viridiplantae</taxon>
        <taxon>Streptophyta</taxon>
        <taxon>Embryophyta</taxon>
        <taxon>Tracheophyta</taxon>
        <taxon>Spermatophyta</taxon>
        <taxon>Magnoliopsida</taxon>
        <taxon>Amborellales</taxon>
        <taxon>Amborellaceae</taxon>
        <taxon>Amborella</taxon>
    </lineage>
</organism>
<dbReference type="Gramene" id="ERN02312">
    <property type="protein sequence ID" value="ERN02312"/>
    <property type="gene ID" value="AMTR_s00084p00139850"/>
</dbReference>
<reference evidence="2" key="1">
    <citation type="journal article" date="2013" name="Science">
        <title>The Amborella genome and the evolution of flowering plants.</title>
        <authorList>
            <consortium name="Amborella Genome Project"/>
        </authorList>
    </citation>
    <scope>NUCLEOTIDE SEQUENCE [LARGE SCALE GENOMIC DNA]</scope>
</reference>
<dbReference type="HOGENOM" id="CLU_2161824_0_0_1"/>
<gene>
    <name evidence="1" type="ORF">AMTR_s00084p00139850</name>
</gene>
<sequence>MAKTKQIKKFTLNFGPQHPAAHVRHEAPDAESAYPMPLAMSCLFPTVGGAWRQLPRHKHRAKGVLLGNSSEANRFGERWEKIVKVASLSTLDVSTEMNKGMSIAPLWLTSH</sequence>
<evidence type="ECO:0000313" key="2">
    <source>
        <dbReference type="Proteomes" id="UP000017836"/>
    </source>
</evidence>